<organism evidence="8 9">
    <name type="scientific">Cryptosporidium xiaoi</name>
    <dbReference type="NCBI Taxonomy" id="659607"/>
    <lineage>
        <taxon>Eukaryota</taxon>
        <taxon>Sar</taxon>
        <taxon>Alveolata</taxon>
        <taxon>Apicomplexa</taxon>
        <taxon>Conoidasida</taxon>
        <taxon>Coccidia</taxon>
        <taxon>Eucoccidiorida</taxon>
        <taxon>Eimeriorina</taxon>
        <taxon>Cryptosporidiidae</taxon>
        <taxon>Cryptosporidium</taxon>
    </lineage>
</organism>
<feature type="transmembrane region" description="Helical" evidence="6">
    <location>
        <begin position="130"/>
        <end position="152"/>
    </location>
</feature>
<reference evidence="8 9" key="1">
    <citation type="submission" date="2023-10" db="EMBL/GenBank/DDBJ databases">
        <title>Comparative genomics analysis reveals potential genetic determinants of host preference in Cryptosporidium xiaoi.</title>
        <authorList>
            <person name="Xiao L."/>
            <person name="Li J."/>
        </authorList>
    </citation>
    <scope>NUCLEOTIDE SEQUENCE [LARGE SCALE GENOMIC DNA]</scope>
    <source>
        <strain evidence="8 9">52996</strain>
    </source>
</reference>
<evidence type="ECO:0000256" key="2">
    <source>
        <dbReference type="ARBA" id="ARBA00006779"/>
    </source>
</evidence>
<evidence type="ECO:0000256" key="1">
    <source>
        <dbReference type="ARBA" id="ARBA00004127"/>
    </source>
</evidence>
<comment type="caution">
    <text evidence="8">The sequence shown here is derived from an EMBL/GenBank/DDBJ whole genome shotgun (WGS) entry which is preliminary data.</text>
</comment>
<feature type="domain" description="THH1/TOM1/TOM3" evidence="7">
    <location>
        <begin position="44"/>
        <end position="274"/>
    </location>
</feature>
<keyword evidence="4 6" id="KW-1133">Transmembrane helix</keyword>
<keyword evidence="5 6" id="KW-0472">Membrane</keyword>
<evidence type="ECO:0000259" key="7">
    <source>
        <dbReference type="Pfam" id="PF06454"/>
    </source>
</evidence>
<feature type="transmembrane region" description="Helical" evidence="6">
    <location>
        <begin position="99"/>
        <end position="118"/>
    </location>
</feature>
<keyword evidence="3 6" id="KW-0812">Transmembrane</keyword>
<dbReference type="GO" id="GO:0012505">
    <property type="term" value="C:endomembrane system"/>
    <property type="evidence" value="ECO:0007669"/>
    <property type="project" value="UniProtKB-SubCell"/>
</dbReference>
<accession>A0AAV9Y2C0</accession>
<gene>
    <name evidence="8" type="ORF">RS030_111696</name>
</gene>
<feature type="transmembrane region" description="Helical" evidence="6">
    <location>
        <begin position="202"/>
        <end position="223"/>
    </location>
</feature>
<sequence>MTIYTISVFLFLLLDAVILQQALKMKSSYTNELHVMNTSVSHRTRVYFILLCLTANISRTVTIILLDVTSSDVEVYNLGYREENEVIRWYRDVLRTFPSLIYLSSYSVVVLFWAHVYYSSTFINAPNVVIIFLLSNTLVYGIYTSGIIVSIFKISQNFHVLSLFTLSVTYIIVAILLFYYGLKVTFHLSRRASTGTILRYNVIKRVLLLTIFCPALLFIRGSISGVQCFYSYSNTHINFKLIDKTPIGDTFIFVLTELVPSIVVIVSFWQKITPSTLIISNRELGLSSAIFNQTSHVTDNQLINISSIQLSQKI</sequence>
<protein>
    <recommendedName>
        <fullName evidence="7">THH1/TOM1/TOM3 domain-containing protein</fullName>
    </recommendedName>
</protein>
<proteinExistence type="inferred from homology"/>
<feature type="transmembrane region" description="Helical" evidence="6">
    <location>
        <begin position="158"/>
        <end position="182"/>
    </location>
</feature>
<comment type="subcellular location">
    <subcellularLocation>
        <location evidence="1">Endomembrane system</location>
        <topology evidence="1">Multi-pass membrane protein</topology>
    </subcellularLocation>
</comment>
<evidence type="ECO:0000256" key="5">
    <source>
        <dbReference type="ARBA" id="ARBA00023136"/>
    </source>
</evidence>
<dbReference type="Pfam" id="PF06454">
    <property type="entry name" value="THH1_TOM1-3_dom"/>
    <property type="match status" value="1"/>
</dbReference>
<evidence type="ECO:0000313" key="8">
    <source>
        <dbReference type="EMBL" id="KAK6590987.1"/>
    </source>
</evidence>
<keyword evidence="9" id="KW-1185">Reference proteome</keyword>
<dbReference type="EMBL" id="JAWDEY010000002">
    <property type="protein sequence ID" value="KAK6590987.1"/>
    <property type="molecule type" value="Genomic_DNA"/>
</dbReference>
<evidence type="ECO:0000313" key="9">
    <source>
        <dbReference type="Proteomes" id="UP001311799"/>
    </source>
</evidence>
<feature type="transmembrane region" description="Helical" evidence="6">
    <location>
        <begin position="46"/>
        <end position="66"/>
    </location>
</feature>
<dbReference type="Proteomes" id="UP001311799">
    <property type="component" value="Unassembled WGS sequence"/>
</dbReference>
<evidence type="ECO:0000256" key="3">
    <source>
        <dbReference type="ARBA" id="ARBA00022692"/>
    </source>
</evidence>
<evidence type="ECO:0000256" key="4">
    <source>
        <dbReference type="ARBA" id="ARBA00022989"/>
    </source>
</evidence>
<evidence type="ECO:0000256" key="6">
    <source>
        <dbReference type="SAM" id="Phobius"/>
    </source>
</evidence>
<feature type="transmembrane region" description="Helical" evidence="6">
    <location>
        <begin position="250"/>
        <end position="269"/>
    </location>
</feature>
<dbReference type="AlphaFoldDB" id="A0AAV9Y2C0"/>
<dbReference type="InterPro" id="IPR009457">
    <property type="entry name" value="THH1/TOM1/TOM3_dom"/>
</dbReference>
<name>A0AAV9Y2C0_9CRYT</name>
<feature type="transmembrane region" description="Helical" evidence="6">
    <location>
        <begin position="6"/>
        <end position="25"/>
    </location>
</feature>
<comment type="similarity">
    <text evidence="2">Belongs to the plant tobamovirus multiplication TOM1 protein family.</text>
</comment>
<dbReference type="PANTHER" id="PTHR31142">
    <property type="entry name" value="TOBAMOVIRUS MULTIPLICATION PROTEIN 1-LIKE ISOFORM X1"/>
    <property type="match status" value="1"/>
</dbReference>
<dbReference type="InterPro" id="IPR040226">
    <property type="entry name" value="THH1/TOM1/TOM3"/>
</dbReference>
<dbReference type="PANTHER" id="PTHR31142:SF3">
    <property type="entry name" value="THH1_TOM1_TOM3 DOMAIN-CONTAINING PROTEIN"/>
    <property type="match status" value="1"/>
</dbReference>